<dbReference type="SUPFAM" id="SSF53383">
    <property type="entry name" value="PLP-dependent transferases"/>
    <property type="match status" value="1"/>
</dbReference>
<dbReference type="Pfam" id="PF01041">
    <property type="entry name" value="DegT_DnrJ_EryC1"/>
    <property type="match status" value="1"/>
</dbReference>
<evidence type="ECO:0000313" key="7">
    <source>
        <dbReference type="Proteomes" id="UP000233654"/>
    </source>
</evidence>
<dbReference type="AlphaFoldDB" id="A0A2N3G6Q7"/>
<dbReference type="InterPro" id="IPR015424">
    <property type="entry name" value="PyrdxlP-dep_Trfase"/>
</dbReference>
<dbReference type="Proteomes" id="UP000233654">
    <property type="component" value="Unassembled WGS sequence"/>
</dbReference>
<dbReference type="EMBL" id="PHEX01000018">
    <property type="protein sequence ID" value="PKQ28399.1"/>
    <property type="molecule type" value="Genomic_DNA"/>
</dbReference>
<comment type="caution">
    <text evidence="6">The sequence shown here is derived from an EMBL/GenBank/DDBJ whole genome shotgun (WGS) entry which is preliminary data.</text>
</comment>
<dbReference type="GO" id="GO:0008483">
    <property type="term" value="F:transaminase activity"/>
    <property type="evidence" value="ECO:0007669"/>
    <property type="project" value="TreeGrafter"/>
</dbReference>
<evidence type="ECO:0000256" key="4">
    <source>
        <dbReference type="PIRSR" id="PIRSR000390-2"/>
    </source>
</evidence>
<dbReference type="CDD" id="cd00616">
    <property type="entry name" value="AHBA_syn"/>
    <property type="match status" value="1"/>
</dbReference>
<organism evidence="6 7">
    <name type="scientific">Candidatus Anoxymicrobium japonicum</name>
    <dbReference type="NCBI Taxonomy" id="2013648"/>
    <lineage>
        <taxon>Bacteria</taxon>
        <taxon>Bacillati</taxon>
        <taxon>Actinomycetota</taxon>
        <taxon>Candidatus Geothermincolia</taxon>
        <taxon>Candidatus Geothermincolales</taxon>
        <taxon>Candidatus Anoxymicrobiaceae</taxon>
        <taxon>Candidatus Anoxymicrobium</taxon>
    </lineage>
</organism>
<accession>A0A2N3G6Q7</accession>
<dbReference type="FunFam" id="3.40.640.10:FF:000089">
    <property type="entry name" value="Aminotransferase, DegT/DnrJ/EryC1/StrS family"/>
    <property type="match status" value="1"/>
</dbReference>
<dbReference type="PIRSF" id="PIRSF000390">
    <property type="entry name" value="PLP_StrS"/>
    <property type="match status" value="1"/>
</dbReference>
<dbReference type="GO" id="GO:0030170">
    <property type="term" value="F:pyridoxal phosphate binding"/>
    <property type="evidence" value="ECO:0007669"/>
    <property type="project" value="UniProtKB-ARBA"/>
</dbReference>
<sequence>MNVPLIDLARQYRELEKEIELAVRETLFSGNYILGSQVDEFEREIASYLGVEHAVGVGSGTDALYLILKGLGIGPGDEVITTAFTFVATADVIANCGASPVFADIDPLTFNLDPESVRARVGSRTKAIVAVHLFGLPVDMDPFVEIAENSGLSIIEDCAQSLGAAYRGRMAGSTGAAAALSFFPTKNLGCAGDGGMVCTRDEQLAERVRMLRAHGSKRKYCHEILGVNSRLDALQAAILRVKLTKLDAWNSEKREIASVYNDSLTTVVTPPVPSEAFHVYHQYTIRSEERDVLKEKLSRAGVSSAIYYQLPLHLQPCFRYLGYRPGELPESESAADQVLSLPIFPGMTAAEVERVRDAINSG</sequence>
<dbReference type="Gene3D" id="3.40.640.10">
    <property type="entry name" value="Type I PLP-dependent aspartate aminotransferase-like (Major domain)"/>
    <property type="match status" value="1"/>
</dbReference>
<dbReference type="Gene3D" id="3.90.1150.10">
    <property type="entry name" value="Aspartate Aminotransferase, domain 1"/>
    <property type="match status" value="1"/>
</dbReference>
<evidence type="ECO:0000256" key="3">
    <source>
        <dbReference type="PIRSR" id="PIRSR000390-1"/>
    </source>
</evidence>
<dbReference type="GO" id="GO:0000271">
    <property type="term" value="P:polysaccharide biosynthetic process"/>
    <property type="evidence" value="ECO:0007669"/>
    <property type="project" value="TreeGrafter"/>
</dbReference>
<dbReference type="PANTHER" id="PTHR30244:SF36">
    <property type="entry name" value="3-OXO-GLUCOSE-6-PHOSPHATE:GLUTAMATE AMINOTRANSFERASE"/>
    <property type="match status" value="1"/>
</dbReference>
<evidence type="ECO:0000256" key="5">
    <source>
        <dbReference type="RuleBase" id="RU004508"/>
    </source>
</evidence>
<name>A0A2N3G6Q7_9ACTN</name>
<dbReference type="InterPro" id="IPR000653">
    <property type="entry name" value="DegT/StrS_aminotransferase"/>
</dbReference>
<reference evidence="6 7" key="1">
    <citation type="journal article" date="2017" name="ISME J.">
        <title>Potential for microbial H2 and metal transformations associated with novel bacteria and archaea in deep terrestrial subsurface sediments.</title>
        <authorList>
            <person name="Hernsdorf A.W."/>
            <person name="Amano Y."/>
            <person name="Miyakawa K."/>
            <person name="Ise K."/>
            <person name="Suzuki Y."/>
            <person name="Anantharaman K."/>
            <person name="Probst A."/>
            <person name="Burstein D."/>
            <person name="Thomas B.C."/>
            <person name="Banfield J.F."/>
        </authorList>
    </citation>
    <scope>NUCLEOTIDE SEQUENCE [LARGE SCALE GENOMIC DNA]</scope>
    <source>
        <strain evidence="6">HGW-Actinobacteria-3</strain>
    </source>
</reference>
<dbReference type="InterPro" id="IPR015422">
    <property type="entry name" value="PyrdxlP-dep_Trfase_small"/>
</dbReference>
<proteinExistence type="inferred from homology"/>
<keyword evidence="1 4" id="KW-0663">Pyridoxal phosphate</keyword>
<evidence type="ECO:0000313" key="6">
    <source>
        <dbReference type="EMBL" id="PKQ28399.1"/>
    </source>
</evidence>
<comment type="similarity">
    <text evidence="2 5">Belongs to the DegT/DnrJ/EryC1 family.</text>
</comment>
<feature type="modified residue" description="N6-(pyridoxal phosphate)lysine" evidence="4">
    <location>
        <position position="186"/>
    </location>
</feature>
<evidence type="ECO:0000256" key="1">
    <source>
        <dbReference type="ARBA" id="ARBA00022898"/>
    </source>
</evidence>
<feature type="active site" description="Proton acceptor" evidence="3">
    <location>
        <position position="186"/>
    </location>
</feature>
<protein>
    <submittedName>
        <fullName evidence="6">Transcriptional regulator</fullName>
    </submittedName>
</protein>
<dbReference type="InterPro" id="IPR015421">
    <property type="entry name" value="PyrdxlP-dep_Trfase_major"/>
</dbReference>
<gene>
    <name evidence="6" type="ORF">CVT63_03070</name>
</gene>
<dbReference type="PANTHER" id="PTHR30244">
    <property type="entry name" value="TRANSAMINASE"/>
    <property type="match status" value="1"/>
</dbReference>
<evidence type="ECO:0000256" key="2">
    <source>
        <dbReference type="ARBA" id="ARBA00037999"/>
    </source>
</evidence>